<keyword evidence="4" id="KW-1003">Cell membrane</keyword>
<dbReference type="PANTHER" id="PTHR33446">
    <property type="entry name" value="PROTEIN TONB-RELATED"/>
    <property type="match status" value="1"/>
</dbReference>
<reference evidence="12" key="1">
    <citation type="submission" date="2021-08" db="EMBL/GenBank/DDBJ databases">
        <title>Genome of a novel bacterium of the phylum Verrucomicrobia, Oleiharenicola sp. KSB-15.</title>
        <authorList>
            <person name="Chung J.-H."/>
            <person name="Ahn J.-H."/>
            <person name="Yoon Y."/>
            <person name="Kim D.-Y."/>
            <person name="An S.-H."/>
            <person name="Park I."/>
            <person name="Yeon J."/>
        </authorList>
    </citation>
    <scope>NUCLEOTIDE SEQUENCE</scope>
    <source>
        <strain evidence="12">KSB-15</strain>
    </source>
</reference>
<dbReference type="PANTHER" id="PTHR33446:SF2">
    <property type="entry name" value="PROTEIN TONB"/>
    <property type="match status" value="1"/>
</dbReference>
<dbReference type="PROSITE" id="PS51257">
    <property type="entry name" value="PROKAR_LIPOPROTEIN"/>
    <property type="match status" value="1"/>
</dbReference>
<evidence type="ECO:0000256" key="10">
    <source>
        <dbReference type="SAM" id="SignalP"/>
    </source>
</evidence>
<keyword evidence="7" id="KW-0653">Protein transport</keyword>
<evidence type="ECO:0000256" key="7">
    <source>
        <dbReference type="ARBA" id="ARBA00022927"/>
    </source>
</evidence>
<dbReference type="SUPFAM" id="SSF74653">
    <property type="entry name" value="TolA/TonB C-terminal domain"/>
    <property type="match status" value="1"/>
</dbReference>
<gene>
    <name evidence="12" type="ORF">K0B96_17050</name>
</gene>
<dbReference type="InterPro" id="IPR037682">
    <property type="entry name" value="TonB_C"/>
</dbReference>
<dbReference type="PROSITE" id="PS52015">
    <property type="entry name" value="TONB_CTD"/>
    <property type="match status" value="1"/>
</dbReference>
<keyword evidence="13" id="KW-1185">Reference proteome</keyword>
<dbReference type="GO" id="GO:0015031">
    <property type="term" value="P:protein transport"/>
    <property type="evidence" value="ECO:0007669"/>
    <property type="project" value="UniProtKB-KW"/>
</dbReference>
<evidence type="ECO:0000259" key="11">
    <source>
        <dbReference type="PROSITE" id="PS52015"/>
    </source>
</evidence>
<proteinExistence type="inferred from homology"/>
<evidence type="ECO:0000313" key="12">
    <source>
        <dbReference type="EMBL" id="QYM78988.1"/>
    </source>
</evidence>
<dbReference type="EMBL" id="CP080507">
    <property type="protein sequence ID" value="QYM78988.1"/>
    <property type="molecule type" value="Genomic_DNA"/>
</dbReference>
<dbReference type="AlphaFoldDB" id="A0A8F9TVD4"/>
<keyword evidence="9" id="KW-0472">Membrane</keyword>
<keyword evidence="10" id="KW-0732">Signal</keyword>
<dbReference type="Proteomes" id="UP000825051">
    <property type="component" value="Chromosome"/>
</dbReference>
<dbReference type="RefSeq" id="WP_220162251.1">
    <property type="nucleotide sequence ID" value="NZ_CP080507.1"/>
</dbReference>
<dbReference type="KEGG" id="ole:K0B96_17050"/>
<dbReference type="GO" id="GO:0055085">
    <property type="term" value="P:transmembrane transport"/>
    <property type="evidence" value="ECO:0007669"/>
    <property type="project" value="InterPro"/>
</dbReference>
<keyword evidence="6" id="KW-0812">Transmembrane</keyword>
<evidence type="ECO:0000256" key="8">
    <source>
        <dbReference type="ARBA" id="ARBA00022989"/>
    </source>
</evidence>
<accession>A0A8F9TVD4</accession>
<evidence type="ECO:0000256" key="3">
    <source>
        <dbReference type="ARBA" id="ARBA00022448"/>
    </source>
</evidence>
<keyword evidence="5" id="KW-0997">Cell inner membrane</keyword>
<dbReference type="GO" id="GO:0031992">
    <property type="term" value="F:energy transducer activity"/>
    <property type="evidence" value="ECO:0007669"/>
    <property type="project" value="TreeGrafter"/>
</dbReference>
<evidence type="ECO:0000256" key="4">
    <source>
        <dbReference type="ARBA" id="ARBA00022475"/>
    </source>
</evidence>
<name>A0A8F9TVD4_9BACT</name>
<evidence type="ECO:0000256" key="6">
    <source>
        <dbReference type="ARBA" id="ARBA00022692"/>
    </source>
</evidence>
<keyword evidence="8" id="KW-1133">Transmembrane helix</keyword>
<dbReference type="GO" id="GO:0098797">
    <property type="term" value="C:plasma membrane protein complex"/>
    <property type="evidence" value="ECO:0007669"/>
    <property type="project" value="TreeGrafter"/>
</dbReference>
<evidence type="ECO:0000256" key="2">
    <source>
        <dbReference type="ARBA" id="ARBA00006555"/>
    </source>
</evidence>
<evidence type="ECO:0000256" key="9">
    <source>
        <dbReference type="ARBA" id="ARBA00023136"/>
    </source>
</evidence>
<dbReference type="InterPro" id="IPR006260">
    <property type="entry name" value="TonB/TolA_C"/>
</dbReference>
<protein>
    <submittedName>
        <fullName evidence="12">Energy transducer TonB</fullName>
    </submittedName>
</protein>
<organism evidence="12 13">
    <name type="scientific">Horticoccus luteus</name>
    <dbReference type="NCBI Taxonomy" id="2862869"/>
    <lineage>
        <taxon>Bacteria</taxon>
        <taxon>Pseudomonadati</taxon>
        <taxon>Verrucomicrobiota</taxon>
        <taxon>Opitutia</taxon>
        <taxon>Opitutales</taxon>
        <taxon>Opitutaceae</taxon>
        <taxon>Horticoccus</taxon>
    </lineage>
</organism>
<dbReference type="Pfam" id="PF03544">
    <property type="entry name" value="TonB_C"/>
    <property type="match status" value="1"/>
</dbReference>
<comment type="similarity">
    <text evidence="2">Belongs to the TonB family.</text>
</comment>
<keyword evidence="3" id="KW-0813">Transport</keyword>
<evidence type="ECO:0000313" key="13">
    <source>
        <dbReference type="Proteomes" id="UP000825051"/>
    </source>
</evidence>
<dbReference type="Gene3D" id="3.30.1150.10">
    <property type="match status" value="1"/>
</dbReference>
<comment type="subcellular location">
    <subcellularLocation>
        <location evidence="1">Cell inner membrane</location>
        <topology evidence="1">Single-pass membrane protein</topology>
        <orientation evidence="1">Periplasmic side</orientation>
    </subcellularLocation>
</comment>
<evidence type="ECO:0000256" key="5">
    <source>
        <dbReference type="ARBA" id="ARBA00022519"/>
    </source>
</evidence>
<feature type="signal peptide" evidence="10">
    <location>
        <begin position="1"/>
        <end position="22"/>
    </location>
</feature>
<dbReference type="NCBIfam" id="TIGR01352">
    <property type="entry name" value="tonB_Cterm"/>
    <property type="match status" value="1"/>
</dbReference>
<feature type="domain" description="TonB C-terminal" evidence="11">
    <location>
        <begin position="45"/>
        <end position="147"/>
    </location>
</feature>
<dbReference type="InterPro" id="IPR051045">
    <property type="entry name" value="TonB-dependent_transducer"/>
</dbReference>
<sequence length="154" mass="16474">MHPRTWMVTGVTAAVLFLGGCAAEPTRPVATRVTAANAPAGEFPHADMPPVVVKAVAPYYPLAQKNFGLSGEVIVAFVVEADGSLSDVHAVHPPGAKLTATDTMFAEAAVECVKKWKFRPAQAGGHPVRAKLRVPIQFKIDWKEGPAQQLRRDP</sequence>
<feature type="chain" id="PRO_5034209635" evidence="10">
    <location>
        <begin position="23"/>
        <end position="154"/>
    </location>
</feature>
<evidence type="ECO:0000256" key="1">
    <source>
        <dbReference type="ARBA" id="ARBA00004383"/>
    </source>
</evidence>